<sequence>MSPDVDRGWIDNPDSSCTAIVQVLPIIRPPSPLPSHNGFQESGFNTSFDAGSMDSRSTAKSFDCSRYDDEHKLIAKYAHRLAQETKTVVWLQKCQ</sequence>
<gene>
    <name evidence="1" type="ORF">KQX54_012599</name>
</gene>
<dbReference type="Proteomes" id="UP000826195">
    <property type="component" value="Unassembled WGS sequence"/>
</dbReference>
<keyword evidence="2" id="KW-1185">Reference proteome</keyword>
<proteinExistence type="predicted"/>
<protein>
    <submittedName>
        <fullName evidence="1">Uncharacterized protein</fullName>
    </submittedName>
</protein>
<dbReference type="EMBL" id="JAHXZJ010002609">
    <property type="protein sequence ID" value="KAH0540094.1"/>
    <property type="molecule type" value="Genomic_DNA"/>
</dbReference>
<evidence type="ECO:0000313" key="1">
    <source>
        <dbReference type="EMBL" id="KAH0540094.1"/>
    </source>
</evidence>
<evidence type="ECO:0000313" key="2">
    <source>
        <dbReference type="Proteomes" id="UP000826195"/>
    </source>
</evidence>
<dbReference type="AlphaFoldDB" id="A0AAV7I2N2"/>
<comment type="caution">
    <text evidence="1">The sequence shown here is derived from an EMBL/GenBank/DDBJ whole genome shotgun (WGS) entry which is preliminary data.</text>
</comment>
<accession>A0AAV7I2N2</accession>
<reference evidence="1 2" key="1">
    <citation type="journal article" date="2021" name="J. Hered.">
        <title>A chromosome-level genome assembly of the parasitoid wasp, Cotesia glomerata (Hymenoptera: Braconidae).</title>
        <authorList>
            <person name="Pinto B.J."/>
            <person name="Weis J.J."/>
            <person name="Gamble T."/>
            <person name="Ode P.J."/>
            <person name="Paul R."/>
            <person name="Zaspel J.M."/>
        </authorList>
    </citation>
    <scope>NUCLEOTIDE SEQUENCE [LARGE SCALE GENOMIC DNA]</scope>
    <source>
        <strain evidence="1">CgM1</strain>
    </source>
</reference>
<organism evidence="1 2">
    <name type="scientific">Cotesia glomerata</name>
    <name type="common">Lepidopteran parasitic wasp</name>
    <name type="synonym">Apanteles glomeratus</name>
    <dbReference type="NCBI Taxonomy" id="32391"/>
    <lineage>
        <taxon>Eukaryota</taxon>
        <taxon>Metazoa</taxon>
        <taxon>Ecdysozoa</taxon>
        <taxon>Arthropoda</taxon>
        <taxon>Hexapoda</taxon>
        <taxon>Insecta</taxon>
        <taxon>Pterygota</taxon>
        <taxon>Neoptera</taxon>
        <taxon>Endopterygota</taxon>
        <taxon>Hymenoptera</taxon>
        <taxon>Apocrita</taxon>
        <taxon>Ichneumonoidea</taxon>
        <taxon>Braconidae</taxon>
        <taxon>Microgastrinae</taxon>
        <taxon>Cotesia</taxon>
    </lineage>
</organism>
<name>A0AAV7I2N2_COTGL</name>